<dbReference type="InterPro" id="IPR024083">
    <property type="entry name" value="Fumarase/histidase_N"/>
</dbReference>
<evidence type="ECO:0000313" key="5">
    <source>
        <dbReference type="EMBL" id="KON30990.1"/>
    </source>
</evidence>
<organism evidence="5 6">
    <name type="scientific">miscellaneous Crenarchaeota group-1 archaeon SG8-32-3</name>
    <dbReference type="NCBI Taxonomy" id="1685125"/>
    <lineage>
        <taxon>Archaea</taxon>
        <taxon>Candidatus Bathyarchaeota</taxon>
        <taxon>MCG-1</taxon>
    </lineage>
</organism>
<dbReference type="CDD" id="cd01359">
    <property type="entry name" value="Argininosuccinate_lyase"/>
    <property type="match status" value="1"/>
</dbReference>
<dbReference type="InterPro" id="IPR022761">
    <property type="entry name" value="Fumarate_lyase_N"/>
</dbReference>
<dbReference type="AlphaFoldDB" id="A0A0M0BRK4"/>
<protein>
    <recommendedName>
        <fullName evidence="1 2">Argininosuccinate lyase</fullName>
        <shortName evidence="1">ASAL</shortName>
        <ecNumber evidence="1 2">4.3.2.1</ecNumber>
    </recommendedName>
    <alternativeName>
        <fullName evidence="1">Arginosuccinase</fullName>
    </alternativeName>
</protein>
<dbReference type="UniPathway" id="UPA00068">
    <property type="reaction ID" value="UER00114"/>
</dbReference>
<gene>
    <name evidence="1" type="primary">argH</name>
    <name evidence="5" type="ORF">AC478_03465</name>
</gene>
<dbReference type="Gene3D" id="1.10.275.10">
    <property type="entry name" value="Fumarase/aspartase (N-terminal domain)"/>
    <property type="match status" value="1"/>
</dbReference>
<evidence type="ECO:0000259" key="4">
    <source>
        <dbReference type="Pfam" id="PF14698"/>
    </source>
</evidence>
<proteinExistence type="inferred from homology"/>
<reference evidence="6" key="1">
    <citation type="submission" date="2015-06" db="EMBL/GenBank/DDBJ databases">
        <title>New insights into the roles of widespread benthic archaea in carbon and nitrogen cycling.</title>
        <authorList>
            <person name="Lazar C.S."/>
            <person name="Baker B.J."/>
            <person name="Seitz K.W."/>
            <person name="Hyde A.S."/>
            <person name="Dick G.J."/>
            <person name="Hinrichs K.-U."/>
            <person name="Teske A.P."/>
        </authorList>
    </citation>
    <scope>NUCLEOTIDE SEQUENCE [LARGE SCALE GENOMIC DNA]</scope>
</reference>
<feature type="domain" description="Fumarate lyase N-terminal" evidence="3">
    <location>
        <begin position="18"/>
        <end position="296"/>
    </location>
</feature>
<sequence length="503" mass="55145">MSKLLRGGRLSPVREDVAKFTSSIKDDVRLAKAVVDINKAHVVMLTEQKIIKKSDGAKLLQALAKFSSTDLDASAEDVHLSVEEKVLKEAGEAAGGNLHIAKSRNDQVATGIRMQLRNELLSLMRAVSHVQDHLMEVAEEHFNTVILEYTHLQPAQPVTFAHYLLSHYAALERDLQRLQSVYARVNVCPLGAGALATTSFPINRDRTAELLGFDGLAENSIDAVGSRDFITETLAVLTLMAVNLSRFAEDLIIWSSPDFGVVEIPDEFASTSSIMPQKKNPEVLEVIRARASHVLGDFVASAAAVKSLPSTYNLDFQEITPKLWASIENVHASLDMFHKLLPKLKVTADVSGKANASFVAATELANVLVRKYDVPFRTAHKVVGAFVKSLMEAKLTFADATPAMLQKAAKEVASIKLTVKAKDLKALADPLALVEVCNVKGGPAPTEVKKALDVWKKKWFSTKSDILQMDKKLEEAENNLEKAVQSYFPVNSNDNLKLKNTKL</sequence>
<dbReference type="NCBIfam" id="TIGR00838">
    <property type="entry name" value="argH"/>
    <property type="match status" value="1"/>
</dbReference>
<keyword evidence="1" id="KW-0456">Lyase</keyword>
<dbReference type="PRINTS" id="PR00145">
    <property type="entry name" value="ARGSUCLYASE"/>
</dbReference>
<dbReference type="Proteomes" id="UP000054016">
    <property type="component" value="Unassembled WGS sequence"/>
</dbReference>
<dbReference type="InterPro" id="IPR009049">
    <property type="entry name" value="Argininosuccinate_lyase"/>
</dbReference>
<keyword evidence="1" id="KW-0028">Amino-acid biosynthesis</keyword>
<dbReference type="GO" id="GO:0042450">
    <property type="term" value="P:L-arginine biosynthetic process via ornithine"/>
    <property type="evidence" value="ECO:0007669"/>
    <property type="project" value="UniProtKB-UniRule"/>
</dbReference>
<accession>A0A0M0BRK4</accession>
<dbReference type="PANTHER" id="PTHR43814">
    <property type="entry name" value="ARGININOSUCCINATE LYASE"/>
    <property type="match status" value="1"/>
</dbReference>
<comment type="subcellular location">
    <subcellularLocation>
        <location evidence="1">Cytoplasm</location>
    </subcellularLocation>
</comment>
<name>A0A0M0BRK4_9ARCH</name>
<dbReference type="Pfam" id="PF00206">
    <property type="entry name" value="Lyase_1"/>
    <property type="match status" value="1"/>
</dbReference>
<dbReference type="PANTHER" id="PTHR43814:SF1">
    <property type="entry name" value="ARGININOSUCCINATE LYASE"/>
    <property type="match status" value="1"/>
</dbReference>
<evidence type="ECO:0000256" key="2">
    <source>
        <dbReference type="NCBIfam" id="TIGR00838"/>
    </source>
</evidence>
<comment type="similarity">
    <text evidence="1">Belongs to the lyase 1 family. Argininosuccinate lyase subfamily.</text>
</comment>
<dbReference type="HAMAP" id="MF_00006">
    <property type="entry name" value="Arg_succ_lyase"/>
    <property type="match status" value="1"/>
</dbReference>
<feature type="domain" description="Argininosuccinate lyase C-terminal" evidence="4">
    <location>
        <begin position="358"/>
        <end position="412"/>
    </location>
</feature>
<dbReference type="PATRIC" id="fig|1685125.3.peg.32"/>
<dbReference type="PRINTS" id="PR00149">
    <property type="entry name" value="FUMRATELYASE"/>
</dbReference>
<dbReference type="SUPFAM" id="SSF48557">
    <property type="entry name" value="L-aspartase-like"/>
    <property type="match status" value="1"/>
</dbReference>
<dbReference type="GO" id="GO:0004056">
    <property type="term" value="F:argininosuccinate lyase activity"/>
    <property type="evidence" value="ECO:0007669"/>
    <property type="project" value="UniProtKB-UniRule"/>
</dbReference>
<comment type="caution">
    <text evidence="5">The sequence shown here is derived from an EMBL/GenBank/DDBJ whole genome shotgun (WGS) entry which is preliminary data.</text>
</comment>
<evidence type="ECO:0000256" key="1">
    <source>
        <dbReference type="HAMAP-Rule" id="MF_00006"/>
    </source>
</evidence>
<keyword evidence="1" id="KW-0963">Cytoplasm</keyword>
<dbReference type="Pfam" id="PF14698">
    <property type="entry name" value="ASL_C2"/>
    <property type="match status" value="1"/>
</dbReference>
<dbReference type="GO" id="GO:0005829">
    <property type="term" value="C:cytosol"/>
    <property type="evidence" value="ECO:0007669"/>
    <property type="project" value="TreeGrafter"/>
</dbReference>
<comment type="catalytic activity">
    <reaction evidence="1">
        <text>2-(N(omega)-L-arginino)succinate = fumarate + L-arginine</text>
        <dbReference type="Rhea" id="RHEA:24020"/>
        <dbReference type="ChEBI" id="CHEBI:29806"/>
        <dbReference type="ChEBI" id="CHEBI:32682"/>
        <dbReference type="ChEBI" id="CHEBI:57472"/>
        <dbReference type="EC" id="4.3.2.1"/>
    </reaction>
</comment>
<evidence type="ECO:0000313" key="6">
    <source>
        <dbReference type="Proteomes" id="UP000054016"/>
    </source>
</evidence>
<comment type="pathway">
    <text evidence="1">Amino-acid biosynthesis; L-arginine biosynthesis; L-arginine from L-ornithine and carbamoyl phosphate: step 3/3.</text>
</comment>
<dbReference type="EC" id="4.3.2.1" evidence="1 2"/>
<keyword evidence="1" id="KW-0055">Arginine biosynthesis</keyword>
<dbReference type="EMBL" id="LFWV01000046">
    <property type="protein sequence ID" value="KON30990.1"/>
    <property type="molecule type" value="Genomic_DNA"/>
</dbReference>
<dbReference type="InterPro" id="IPR000362">
    <property type="entry name" value="Fumarate_lyase_fam"/>
</dbReference>
<dbReference type="Gene3D" id="1.10.40.30">
    <property type="entry name" value="Fumarase/aspartase (C-terminal domain)"/>
    <property type="match status" value="1"/>
</dbReference>
<dbReference type="InterPro" id="IPR029419">
    <property type="entry name" value="Arg_succ_lyase_C"/>
</dbReference>
<evidence type="ECO:0000259" key="3">
    <source>
        <dbReference type="Pfam" id="PF00206"/>
    </source>
</evidence>
<dbReference type="InterPro" id="IPR008948">
    <property type="entry name" value="L-Aspartase-like"/>
</dbReference>
<dbReference type="Gene3D" id="1.20.200.10">
    <property type="entry name" value="Fumarase/aspartase (Central domain)"/>
    <property type="match status" value="1"/>
</dbReference>